<dbReference type="FunFam" id="3.40.50.410:FF:000015">
    <property type="entry name" value="General transcription factor IIH subunit 2"/>
    <property type="match status" value="1"/>
</dbReference>
<keyword evidence="10" id="KW-0539">Nucleus</keyword>
<evidence type="ECO:0000259" key="13">
    <source>
        <dbReference type="SMART" id="SM01047"/>
    </source>
</evidence>
<evidence type="ECO:0000259" key="12">
    <source>
        <dbReference type="SMART" id="SM00327"/>
    </source>
</evidence>
<evidence type="ECO:0000256" key="4">
    <source>
        <dbReference type="ARBA" id="ARBA00022763"/>
    </source>
</evidence>
<dbReference type="InterPro" id="IPR046349">
    <property type="entry name" value="C1-like_sf"/>
</dbReference>
<dbReference type="SUPFAM" id="SSF57889">
    <property type="entry name" value="Cysteine-rich domain"/>
    <property type="match status" value="1"/>
</dbReference>
<dbReference type="NCBIfam" id="TIGR00622">
    <property type="entry name" value="ssl1"/>
    <property type="match status" value="1"/>
</dbReference>
<evidence type="ECO:0000313" key="14">
    <source>
        <dbReference type="EMBL" id="KAG7562273.1"/>
    </source>
</evidence>
<dbReference type="InterPro" id="IPR007198">
    <property type="entry name" value="Ssl1-like"/>
</dbReference>
<comment type="subcellular location">
    <subcellularLocation>
        <location evidence="1">Nucleus</location>
    </subcellularLocation>
</comment>
<keyword evidence="9" id="KW-0234">DNA repair</keyword>
<dbReference type="Gene3D" id="3.40.50.410">
    <property type="entry name" value="von Willebrand factor, type A domain"/>
    <property type="match status" value="1"/>
</dbReference>
<evidence type="ECO:0000256" key="9">
    <source>
        <dbReference type="ARBA" id="ARBA00023204"/>
    </source>
</evidence>
<dbReference type="InterPro" id="IPR004595">
    <property type="entry name" value="TFIIH_C1-like_dom"/>
</dbReference>
<dbReference type="InterPro" id="IPR002035">
    <property type="entry name" value="VWF_A"/>
</dbReference>
<dbReference type="InterPro" id="IPR013083">
    <property type="entry name" value="Znf_RING/FYVE/PHD"/>
</dbReference>
<dbReference type="GO" id="GO:0005675">
    <property type="term" value="C:transcription factor TFIIH holo complex"/>
    <property type="evidence" value="ECO:0007669"/>
    <property type="project" value="TreeGrafter"/>
</dbReference>
<evidence type="ECO:0000256" key="11">
    <source>
        <dbReference type="SAM" id="MobiDB-lite"/>
    </source>
</evidence>
<dbReference type="InterPro" id="IPR012170">
    <property type="entry name" value="TFIIH_SSL1/p44"/>
</dbReference>
<dbReference type="InterPro" id="IPR036465">
    <property type="entry name" value="vWFA_dom_sf"/>
</dbReference>
<evidence type="ECO:0000256" key="8">
    <source>
        <dbReference type="ARBA" id="ARBA00023163"/>
    </source>
</evidence>
<name>A0A8K0JPE9_9TREE</name>
<dbReference type="Gene3D" id="3.30.40.10">
    <property type="entry name" value="Zinc/RING finger domain, C3HC4 (zinc finger)"/>
    <property type="match status" value="1"/>
</dbReference>
<dbReference type="EMBL" id="JABELV010000035">
    <property type="protein sequence ID" value="KAG7562273.1"/>
    <property type="molecule type" value="Genomic_DNA"/>
</dbReference>
<keyword evidence="6" id="KW-0862">Zinc</keyword>
<dbReference type="Pfam" id="PF04056">
    <property type="entry name" value="Ssl1"/>
    <property type="match status" value="1"/>
</dbReference>
<dbReference type="SMART" id="SM01047">
    <property type="entry name" value="C1_4"/>
    <property type="match status" value="1"/>
</dbReference>
<comment type="caution">
    <text evidence="14">The sequence shown here is derived from an EMBL/GenBank/DDBJ whole genome shotgun (WGS) entry which is preliminary data.</text>
</comment>
<dbReference type="Pfam" id="PF07975">
    <property type="entry name" value="C1_4"/>
    <property type="match status" value="1"/>
</dbReference>
<dbReference type="GO" id="GO:0006289">
    <property type="term" value="P:nucleotide-excision repair"/>
    <property type="evidence" value="ECO:0007669"/>
    <property type="project" value="InterPro"/>
</dbReference>
<proteinExistence type="inferred from homology"/>
<keyword evidence="3" id="KW-0479">Metal-binding</keyword>
<feature type="compositionally biased region" description="Polar residues" evidence="11">
    <location>
        <begin position="37"/>
        <end position="62"/>
    </location>
</feature>
<evidence type="ECO:0000256" key="7">
    <source>
        <dbReference type="ARBA" id="ARBA00023015"/>
    </source>
</evidence>
<dbReference type="GO" id="GO:0006357">
    <property type="term" value="P:regulation of transcription by RNA polymerase II"/>
    <property type="evidence" value="ECO:0007669"/>
    <property type="project" value="TreeGrafter"/>
</dbReference>
<protein>
    <recommendedName>
        <fullName evidence="16">General transcription and DNA repair factor IIH</fullName>
    </recommendedName>
</protein>
<accession>A0A8K0JPE9</accession>
<feature type="compositionally biased region" description="Low complexity" evidence="11">
    <location>
        <begin position="25"/>
        <end position="36"/>
    </location>
</feature>
<gene>
    <name evidence="14" type="ORF">FFLO_02261</name>
</gene>
<keyword evidence="4" id="KW-0227">DNA damage</keyword>
<dbReference type="SUPFAM" id="SSF53300">
    <property type="entry name" value="vWA-like"/>
    <property type="match status" value="1"/>
</dbReference>
<keyword evidence="7" id="KW-0805">Transcription regulation</keyword>
<evidence type="ECO:0000256" key="1">
    <source>
        <dbReference type="ARBA" id="ARBA00004123"/>
    </source>
</evidence>
<keyword evidence="15" id="KW-1185">Reference proteome</keyword>
<feature type="domain" description="VWFA" evidence="12">
    <location>
        <begin position="192"/>
        <end position="374"/>
    </location>
</feature>
<keyword evidence="5" id="KW-0863">Zinc-finger</keyword>
<keyword evidence="8" id="KW-0804">Transcription</keyword>
<reference evidence="14" key="1">
    <citation type="submission" date="2020-04" db="EMBL/GenBank/DDBJ databases">
        <title>Analysis of mating type loci in Filobasidium floriforme.</title>
        <authorList>
            <person name="Nowrousian M."/>
        </authorList>
    </citation>
    <scope>NUCLEOTIDE SEQUENCE</scope>
    <source>
        <strain evidence="14">CBS 6242</strain>
    </source>
</reference>
<sequence>MDSDDSDVVTGPSRAQKGKTRAIVSSDSESDQPPQSKQNQLPPGRAVQTNGPRVAFNAQSKAKGQAIISGLNDRSAAKNSEQLGLGRDGSASRSGTPNTGAGGGEEAMQVDAAQEEEEEEEEDFATGMAEKGGKKRKVGDQSYAWEASYNRSWDAVQEDESGGLQAAVEGLMMRGRRRRAQTSQSSLRRSIIRHMYILLDLSISMNDKDMRPTRWDLTLQYLRGFVMEWFDQNPLGQIGIIGLRNGLGEMIIEMGGNPHAILAAIADKRKLEPSGEPSLQNGLDMARSSMNHLPSTSSLEVLILFSSLTTTDPGSIHKTLSKLLSGRIRVSIIALAAELKICRLITEKTQGKFGVALNEAHYRELLFEMVQAPATTMQGTIGLKSAMEGVARRTKGAGGSSGSKAPPADLMMMGFPTRLPLAGPGAVGLCACHGLIRRGGYLCPRCGAKACEVPTDCEVCGLMVVSSPHLARSYWFLFPVHAYGTIADSDVTEEAEISCFACDVPFPESLAEEQGVSHVEEGVSATGRYRCPTCRMDYCMDCDLFIHEILKSCPGCAGQ</sequence>
<feature type="domain" description="TFIIH C1-like" evidence="13">
    <location>
        <begin position="498"/>
        <end position="557"/>
    </location>
</feature>
<feature type="region of interest" description="Disordered" evidence="11">
    <location>
        <begin position="1"/>
        <end position="139"/>
    </location>
</feature>
<dbReference type="SMART" id="SM00327">
    <property type="entry name" value="VWA"/>
    <property type="match status" value="1"/>
</dbReference>
<evidence type="ECO:0000256" key="10">
    <source>
        <dbReference type="ARBA" id="ARBA00023242"/>
    </source>
</evidence>
<organism evidence="14 15">
    <name type="scientific">Filobasidium floriforme</name>
    <dbReference type="NCBI Taxonomy" id="5210"/>
    <lineage>
        <taxon>Eukaryota</taxon>
        <taxon>Fungi</taxon>
        <taxon>Dikarya</taxon>
        <taxon>Basidiomycota</taxon>
        <taxon>Agaricomycotina</taxon>
        <taxon>Tremellomycetes</taxon>
        <taxon>Filobasidiales</taxon>
        <taxon>Filobasidiaceae</taxon>
        <taxon>Filobasidium</taxon>
    </lineage>
</organism>
<evidence type="ECO:0000256" key="6">
    <source>
        <dbReference type="ARBA" id="ARBA00022833"/>
    </source>
</evidence>
<feature type="compositionally biased region" description="Acidic residues" evidence="11">
    <location>
        <begin position="113"/>
        <end position="124"/>
    </location>
</feature>
<comment type="similarity">
    <text evidence="2">Belongs to the GTF2H2 family.</text>
</comment>
<dbReference type="PANTHER" id="PTHR12695">
    <property type="entry name" value="GENERAL TRANSCRIPTION FACTOR IIH SUBUNIT 2"/>
    <property type="match status" value="1"/>
</dbReference>
<evidence type="ECO:0000313" key="15">
    <source>
        <dbReference type="Proteomes" id="UP000812966"/>
    </source>
</evidence>
<dbReference type="GO" id="GO:0006351">
    <property type="term" value="P:DNA-templated transcription"/>
    <property type="evidence" value="ECO:0007669"/>
    <property type="project" value="InterPro"/>
</dbReference>
<dbReference type="Proteomes" id="UP000812966">
    <property type="component" value="Unassembled WGS sequence"/>
</dbReference>
<dbReference type="GO" id="GO:0008270">
    <property type="term" value="F:zinc ion binding"/>
    <property type="evidence" value="ECO:0007669"/>
    <property type="project" value="UniProtKB-KW"/>
</dbReference>
<evidence type="ECO:0000256" key="2">
    <source>
        <dbReference type="ARBA" id="ARBA00006092"/>
    </source>
</evidence>
<evidence type="ECO:0008006" key="16">
    <source>
        <dbReference type="Google" id="ProtNLM"/>
    </source>
</evidence>
<dbReference type="AlphaFoldDB" id="A0A8K0JPE9"/>
<dbReference type="GO" id="GO:0000439">
    <property type="term" value="C:transcription factor TFIIH core complex"/>
    <property type="evidence" value="ECO:0007669"/>
    <property type="project" value="InterPro"/>
</dbReference>
<evidence type="ECO:0000256" key="5">
    <source>
        <dbReference type="ARBA" id="ARBA00022771"/>
    </source>
</evidence>
<dbReference type="PANTHER" id="PTHR12695:SF2">
    <property type="entry name" value="GENERAL TRANSCRIPTION FACTOR IIH SUBUNIT 2-RELATED"/>
    <property type="match status" value="1"/>
</dbReference>
<evidence type="ECO:0000256" key="3">
    <source>
        <dbReference type="ARBA" id="ARBA00022723"/>
    </source>
</evidence>